<comment type="caution">
    <text evidence="4">The sequence shown here is derived from an EMBL/GenBank/DDBJ whole genome shotgun (WGS) entry which is preliminary data.</text>
</comment>
<dbReference type="AlphaFoldDB" id="X0VAP7"/>
<feature type="non-terminal residue" evidence="4">
    <location>
        <position position="57"/>
    </location>
</feature>
<accession>X0VAP7</accession>
<keyword evidence="1" id="KW-0408">Iron</keyword>
<dbReference type="EMBL" id="BARS01033794">
    <property type="protein sequence ID" value="GAG15340.1"/>
    <property type="molecule type" value="Genomic_DNA"/>
</dbReference>
<dbReference type="PANTHER" id="PTHR36577">
    <property type="entry name" value="DUF521 DOMAIN PROTEIN (AFU_ORTHOLOGUE AFUA_6G00490)"/>
    <property type="match status" value="1"/>
</dbReference>
<dbReference type="PANTHER" id="PTHR36577:SF3">
    <property type="entry name" value="DUF521 DOMAIN PROTEIN (AFU_ORTHOLOGUE AFUA_6G00490)"/>
    <property type="match status" value="1"/>
</dbReference>
<evidence type="ECO:0000256" key="1">
    <source>
        <dbReference type="ARBA" id="ARBA00023004"/>
    </source>
</evidence>
<sequence>MELTTEEEKMLSGEHGRAVKQSMEILCALGKVYGADRLVPVSSVQVAGVSYDNLGEA</sequence>
<protein>
    <recommendedName>
        <fullName evidence="3">Phosphomevalonate dehydratase large subunit-like domain-containing protein</fullName>
    </recommendedName>
</protein>
<keyword evidence="2" id="KW-0456">Lyase</keyword>
<proteinExistence type="predicted"/>
<gene>
    <name evidence="4" type="ORF">S01H1_52290</name>
</gene>
<evidence type="ECO:0000313" key="4">
    <source>
        <dbReference type="EMBL" id="GAG15340.1"/>
    </source>
</evidence>
<dbReference type="Pfam" id="PF04412">
    <property type="entry name" value="AcnX"/>
    <property type="match status" value="1"/>
</dbReference>
<name>X0VAP7_9ZZZZ</name>
<feature type="domain" description="Phosphomevalonate dehydratase large subunit-like" evidence="3">
    <location>
        <begin position="1"/>
        <end position="57"/>
    </location>
</feature>
<reference evidence="4" key="1">
    <citation type="journal article" date="2014" name="Front. Microbiol.">
        <title>High frequency of phylogenetically diverse reductive dehalogenase-homologous genes in deep subseafloor sedimentary metagenomes.</title>
        <authorList>
            <person name="Kawai M."/>
            <person name="Futagami T."/>
            <person name="Toyoda A."/>
            <person name="Takaki Y."/>
            <person name="Nishi S."/>
            <person name="Hori S."/>
            <person name="Arai W."/>
            <person name="Tsubouchi T."/>
            <person name="Morono Y."/>
            <person name="Uchiyama I."/>
            <person name="Ito T."/>
            <person name="Fujiyama A."/>
            <person name="Inagaki F."/>
            <person name="Takami H."/>
        </authorList>
    </citation>
    <scope>NUCLEOTIDE SEQUENCE</scope>
    <source>
        <strain evidence="4">Expedition CK06-06</strain>
    </source>
</reference>
<evidence type="ECO:0000256" key="2">
    <source>
        <dbReference type="ARBA" id="ARBA00023239"/>
    </source>
</evidence>
<dbReference type="GO" id="GO:0016829">
    <property type="term" value="F:lyase activity"/>
    <property type="evidence" value="ECO:0007669"/>
    <property type="project" value="UniProtKB-KW"/>
</dbReference>
<evidence type="ECO:0000259" key="3">
    <source>
        <dbReference type="Pfam" id="PF04412"/>
    </source>
</evidence>
<organism evidence="4">
    <name type="scientific">marine sediment metagenome</name>
    <dbReference type="NCBI Taxonomy" id="412755"/>
    <lineage>
        <taxon>unclassified sequences</taxon>
        <taxon>metagenomes</taxon>
        <taxon>ecological metagenomes</taxon>
    </lineage>
</organism>
<dbReference type="InterPro" id="IPR007506">
    <property type="entry name" value="PMDh-L-like_dom"/>
</dbReference>